<sequence>MKKFLLCVGFAVFSLTACSSGVTDLKPVSAGQNIKHVCLKGSVKAAPDHFIDALTRSLKNKNISAELMRNKADCDHVLFFNVRGNNHIIARAKFELKEMGTKQSLGSLSYKRRGDEKERVDQVGLQGQTDLMINQLFQ</sequence>
<protein>
    <recommendedName>
        <fullName evidence="4">Lipoprotein</fullName>
    </recommendedName>
</protein>
<evidence type="ECO:0008006" key="4">
    <source>
        <dbReference type="Google" id="ProtNLM"/>
    </source>
</evidence>
<dbReference type="STRING" id="739.GCA_001059425_00291"/>
<comment type="caution">
    <text evidence="2">The sequence shown here is derived from an EMBL/GenBank/DDBJ whole genome shotgun (WGS) entry which is preliminary data.</text>
</comment>
<evidence type="ECO:0000313" key="2">
    <source>
        <dbReference type="EMBL" id="EFU68276.1"/>
    </source>
</evidence>
<accession>E6KVG7</accession>
<dbReference type="GeneID" id="60799557"/>
<feature type="chain" id="PRO_5003207490" description="Lipoprotein" evidence="1">
    <location>
        <begin position="20"/>
        <end position="138"/>
    </location>
</feature>
<dbReference type="HOGENOM" id="CLU_1842301_0_0_6"/>
<dbReference type="PROSITE" id="PS51257">
    <property type="entry name" value="PROKAR_LIPOPROTEIN"/>
    <property type="match status" value="1"/>
</dbReference>
<dbReference type="AlphaFoldDB" id="E6KVG7"/>
<dbReference type="OrthoDB" id="5676760at2"/>
<evidence type="ECO:0000313" key="3">
    <source>
        <dbReference type="Proteomes" id="UP000032871"/>
    </source>
</evidence>
<organism evidence="2 3">
    <name type="scientific">Aggregatibacter segnis ATCC 33393</name>
    <dbReference type="NCBI Taxonomy" id="888057"/>
    <lineage>
        <taxon>Bacteria</taxon>
        <taxon>Pseudomonadati</taxon>
        <taxon>Pseudomonadota</taxon>
        <taxon>Gammaproteobacteria</taxon>
        <taxon>Pasteurellales</taxon>
        <taxon>Pasteurellaceae</taxon>
        <taxon>Aggregatibacter</taxon>
    </lineage>
</organism>
<keyword evidence="1" id="KW-0732">Signal</keyword>
<dbReference type="Proteomes" id="UP000032871">
    <property type="component" value="Unassembled WGS sequence"/>
</dbReference>
<dbReference type="RefSeq" id="WP_005715804.1">
    <property type="nucleotide sequence ID" value="NZ_GL622200.1"/>
</dbReference>
<reference evidence="2 3" key="1">
    <citation type="submission" date="2010-12" db="EMBL/GenBank/DDBJ databases">
        <authorList>
            <person name="Muzny D."/>
            <person name="Qin X."/>
            <person name="Deng J."/>
            <person name="Jiang H."/>
            <person name="Liu Y."/>
            <person name="Qu J."/>
            <person name="Song X.-Z."/>
            <person name="Zhang L."/>
            <person name="Thornton R."/>
            <person name="Coyle M."/>
            <person name="Francisco L."/>
            <person name="Jackson L."/>
            <person name="Javaid M."/>
            <person name="Korchina V."/>
            <person name="Kovar C."/>
            <person name="Mata R."/>
            <person name="Mathew T."/>
            <person name="Ngo R."/>
            <person name="Nguyen L."/>
            <person name="Nguyen N."/>
            <person name="Okwuonu G."/>
            <person name="Ongeri F."/>
            <person name="Pham C."/>
            <person name="Simmons D."/>
            <person name="Wilczek-Boney K."/>
            <person name="Hale W."/>
            <person name="Jakkamsetti A."/>
            <person name="Pham P."/>
            <person name="Ruth R."/>
            <person name="San Lucas F."/>
            <person name="Warren J."/>
            <person name="Zhang J."/>
            <person name="Zhao Z."/>
            <person name="Zhou C."/>
            <person name="Zhu D."/>
            <person name="Lee S."/>
            <person name="Bess C."/>
            <person name="Blankenburg K."/>
            <person name="Forbes L."/>
            <person name="Fu Q."/>
            <person name="Gubbala S."/>
            <person name="Hirani K."/>
            <person name="Jayaseelan J.C."/>
            <person name="Lara F."/>
            <person name="Munidasa M."/>
            <person name="Palculict T."/>
            <person name="Patil S."/>
            <person name="Pu L.-L."/>
            <person name="Saada N."/>
            <person name="Tang L."/>
            <person name="Weissenberger G."/>
            <person name="Zhu Y."/>
            <person name="Hemphill L."/>
            <person name="Shang Y."/>
            <person name="Youmans B."/>
            <person name="Ayvaz T."/>
            <person name="Ross M."/>
            <person name="Santibanez J."/>
            <person name="Aqrawi P."/>
            <person name="Gross S."/>
            <person name="Joshi V."/>
            <person name="Fowler G."/>
            <person name="Nazareth L."/>
            <person name="Reid J."/>
            <person name="Worley K."/>
            <person name="Petrosino J."/>
            <person name="Highlander S."/>
            <person name="Gibbs R."/>
        </authorList>
    </citation>
    <scope>NUCLEOTIDE SEQUENCE [LARGE SCALE GENOMIC DNA]</scope>
    <source>
        <strain evidence="2 3">ATCC 33393</strain>
    </source>
</reference>
<gene>
    <name evidence="2" type="ORF">HMPREF9064_0149</name>
</gene>
<feature type="signal peptide" evidence="1">
    <location>
        <begin position="1"/>
        <end position="19"/>
    </location>
</feature>
<name>E6KVG7_9PAST</name>
<evidence type="ECO:0000256" key="1">
    <source>
        <dbReference type="SAM" id="SignalP"/>
    </source>
</evidence>
<keyword evidence="3" id="KW-1185">Reference proteome</keyword>
<dbReference type="EMBL" id="AEPS01000002">
    <property type="protein sequence ID" value="EFU68276.1"/>
    <property type="molecule type" value="Genomic_DNA"/>
</dbReference>
<proteinExistence type="predicted"/>